<dbReference type="EMBL" id="LT795061">
    <property type="protein sequence ID" value="SJX63462.1"/>
    <property type="molecule type" value="Genomic_DNA"/>
</dbReference>
<proteinExistence type="predicted"/>
<organism evidence="2 3">
    <name type="scientific">Sporisorium reilianum f. sp. reilianum</name>
    <dbReference type="NCBI Taxonomy" id="72559"/>
    <lineage>
        <taxon>Eukaryota</taxon>
        <taxon>Fungi</taxon>
        <taxon>Dikarya</taxon>
        <taxon>Basidiomycota</taxon>
        <taxon>Ustilaginomycotina</taxon>
        <taxon>Ustilaginomycetes</taxon>
        <taxon>Ustilaginales</taxon>
        <taxon>Ustilaginaceae</taxon>
        <taxon>Sporisorium</taxon>
    </lineage>
</organism>
<name>A0A2N8UFG0_9BASI</name>
<reference evidence="2 3" key="1">
    <citation type="submission" date="2017-02" db="EMBL/GenBank/DDBJ databases">
        <authorList>
            <person name="Peterson S.W."/>
        </authorList>
    </citation>
    <scope>NUCLEOTIDE SEQUENCE [LARGE SCALE GENOMIC DNA]</scope>
    <source>
        <strain evidence="2 3">SRS1_H2-8</strain>
    </source>
</reference>
<feature type="signal peptide" evidence="1">
    <location>
        <begin position="1"/>
        <end position="28"/>
    </location>
</feature>
<protein>
    <submittedName>
        <fullName evidence="2">Related to Mig1 protein</fullName>
    </submittedName>
</protein>
<sequence length="187" mass="21734">MSTRHRASVPLVFALTLALLGQLVLIVARNNDSVVCSYKPPMLPRNDDFRYHCENTFSDFDLHWPCFSHKQGSLQDADILPPIKGKEYVNDDILLAKNADLVDFTPRNASEKFSIHYQHEGHTLTFFPQDDTKCFFVLVERWDSFSRYKLVVTPQDDTWTRADSGSANRSAVYICTKWTHIWVEKWF</sequence>
<evidence type="ECO:0000256" key="1">
    <source>
        <dbReference type="SAM" id="SignalP"/>
    </source>
</evidence>
<dbReference type="AlphaFoldDB" id="A0A2N8UFG0"/>
<accession>A0A2N8UFG0</accession>
<evidence type="ECO:0000313" key="2">
    <source>
        <dbReference type="EMBL" id="SJX63462.1"/>
    </source>
</evidence>
<gene>
    <name evidence="2" type="ORF">SRS1_25021</name>
</gene>
<dbReference type="Proteomes" id="UP000239563">
    <property type="component" value="Chromosome VIII"/>
</dbReference>
<keyword evidence="1" id="KW-0732">Signal</keyword>
<feature type="chain" id="PRO_5014964501" evidence="1">
    <location>
        <begin position="29"/>
        <end position="187"/>
    </location>
</feature>
<evidence type="ECO:0000313" key="3">
    <source>
        <dbReference type="Proteomes" id="UP000239563"/>
    </source>
</evidence>